<dbReference type="Gene3D" id="1.50.10.10">
    <property type="match status" value="1"/>
</dbReference>
<accession>A0AAN6Z762</accession>
<dbReference type="SUPFAM" id="SSF48208">
    <property type="entry name" value="Six-hairpin glycosidases"/>
    <property type="match status" value="1"/>
</dbReference>
<dbReference type="PANTHER" id="PTHR34987">
    <property type="entry name" value="C, PUTATIVE (AFU_ORTHOLOGUE AFUA_3G02880)-RELATED"/>
    <property type="match status" value="1"/>
</dbReference>
<dbReference type="GeneID" id="87827137"/>
<dbReference type="RefSeq" id="XP_062650889.1">
    <property type="nucleotide sequence ID" value="XM_062790367.1"/>
</dbReference>
<evidence type="ECO:0000259" key="2">
    <source>
        <dbReference type="Pfam" id="PF08531"/>
    </source>
</evidence>
<dbReference type="Pfam" id="PF17389">
    <property type="entry name" value="Bac_rhamnosid6H"/>
    <property type="match status" value="1"/>
</dbReference>
<evidence type="ECO:0000313" key="5">
    <source>
        <dbReference type="Proteomes" id="UP001302602"/>
    </source>
</evidence>
<dbReference type="GO" id="GO:0005975">
    <property type="term" value="P:carbohydrate metabolic process"/>
    <property type="evidence" value="ECO:0007669"/>
    <property type="project" value="InterPro"/>
</dbReference>
<dbReference type="Proteomes" id="UP001302602">
    <property type="component" value="Unassembled WGS sequence"/>
</dbReference>
<protein>
    <submittedName>
        <fullName evidence="4">Glycoside hydrolase family 78 protein</fullName>
    </submittedName>
</protein>
<reference evidence="4" key="1">
    <citation type="journal article" date="2023" name="Mol. Phylogenet. Evol.">
        <title>Genome-scale phylogeny and comparative genomics of the fungal order Sordariales.</title>
        <authorList>
            <person name="Hensen N."/>
            <person name="Bonometti L."/>
            <person name="Westerberg I."/>
            <person name="Brannstrom I.O."/>
            <person name="Guillou S."/>
            <person name="Cros-Aarteil S."/>
            <person name="Calhoun S."/>
            <person name="Haridas S."/>
            <person name="Kuo A."/>
            <person name="Mondo S."/>
            <person name="Pangilinan J."/>
            <person name="Riley R."/>
            <person name="LaButti K."/>
            <person name="Andreopoulos B."/>
            <person name="Lipzen A."/>
            <person name="Chen C."/>
            <person name="Yan M."/>
            <person name="Daum C."/>
            <person name="Ng V."/>
            <person name="Clum A."/>
            <person name="Steindorff A."/>
            <person name="Ohm R.A."/>
            <person name="Martin F."/>
            <person name="Silar P."/>
            <person name="Natvig D.O."/>
            <person name="Lalanne C."/>
            <person name="Gautier V."/>
            <person name="Ament-Velasquez S.L."/>
            <person name="Kruys A."/>
            <person name="Hutchinson M.I."/>
            <person name="Powell A.J."/>
            <person name="Barry K."/>
            <person name="Miller A.N."/>
            <person name="Grigoriev I.V."/>
            <person name="Debuchy R."/>
            <person name="Gladieux P."/>
            <person name="Hiltunen Thoren M."/>
            <person name="Johannesson H."/>
        </authorList>
    </citation>
    <scope>NUCLEOTIDE SEQUENCE</scope>
    <source>
        <strain evidence="4">CBS 731.68</strain>
    </source>
</reference>
<dbReference type="PANTHER" id="PTHR34987:SF2">
    <property type="entry name" value="B, PUTATIVE (AFU_ORTHOLOGUE AFUA_7G05040)-RELATED"/>
    <property type="match status" value="1"/>
</dbReference>
<feature type="domain" description="Bacterial alpha-L-rhamnosidase N-terminal" evidence="2">
    <location>
        <begin position="49"/>
        <end position="198"/>
    </location>
</feature>
<evidence type="ECO:0000256" key="1">
    <source>
        <dbReference type="SAM" id="MobiDB-lite"/>
    </source>
</evidence>
<organism evidence="4 5">
    <name type="scientific">Parathielavia appendiculata</name>
    <dbReference type="NCBI Taxonomy" id="2587402"/>
    <lineage>
        <taxon>Eukaryota</taxon>
        <taxon>Fungi</taxon>
        <taxon>Dikarya</taxon>
        <taxon>Ascomycota</taxon>
        <taxon>Pezizomycotina</taxon>
        <taxon>Sordariomycetes</taxon>
        <taxon>Sordariomycetidae</taxon>
        <taxon>Sordariales</taxon>
        <taxon>Chaetomiaceae</taxon>
        <taxon>Parathielavia</taxon>
    </lineage>
</organism>
<sequence>MSAQQMPSPLAGAQWIWAPNIDDKAETPSQFVLFRRALRLDGPLPPSCIVHVSADTRYRLFVNGNRASFGPCKSYPARWYYETVDIGPFLKTGVNVLAVRVLRLSPETSSATSIMRTSKPGMILHCTAGNIIIHSDESWKTYRDGSVHLVPNADWDFRLGPPFVSLWERADGRLKPHGWLDASFDDTKWHNAVPSTMAAKMAPILDSRKLIPRSIPALPEIPSTFDGVVCCAGGPTKTEWEALLDGGKPIHIEPQSTVTVDIESNELTTGFFELSLDQDGQGSATITILAAECYEGDMDQGVARSKGDRTNSQHGKLYGPADTYISHPGRNDYSPFWWRAFRYLRLTITPTTSPLTLRSFRYRATHYPLPITTTLTATTPSPHFTKLSHLWQVSVTTLRNCMHETFEDCPYYEQNQFAMDARLQMLFSYALSSDGRLARKTICEFAASRRDDGLLEAQFPCAPCRMTGIPAFSLYWVLMVRDHWVQFGDRGLVRESFGVVDGVLEYFARLVRVGDGLVGRLEAEGEEEASWAFVDWVGEWKTPAEGFKGMAVPPAYFKCGAATVHSLLYAIALQSAAELADCTGRGCVADEYRSRAAELNSAVRRHCFDPETGLFTDGPGSKDRSQHAQVLAVLSGAASAEEAPVLMRRAVVERERHGIARTSLAMAFYVFRAASLAGVYEELWDDMIKPWEVMLSQNLTTWAEFETNPRSDCHGWSATPIYEIVREIVGVKLPEGDIDGAVVIQPRVKMVPALKGSFVAGGGRVLDISWSGGSLCLTSSVDMVVELRLGKGSRLFALERDLSLQTSLDAIDME</sequence>
<comment type="caution">
    <text evidence="4">The sequence shown here is derived from an EMBL/GenBank/DDBJ whole genome shotgun (WGS) entry which is preliminary data.</text>
</comment>
<dbReference type="InterPro" id="IPR013737">
    <property type="entry name" value="Bac_rhamnosid_N"/>
</dbReference>
<dbReference type="SUPFAM" id="SSF49785">
    <property type="entry name" value="Galactose-binding domain-like"/>
    <property type="match status" value="1"/>
</dbReference>
<gene>
    <name evidence="4" type="ORF">N657DRAFT_611431</name>
</gene>
<dbReference type="Gene3D" id="2.60.420.10">
    <property type="entry name" value="Maltose phosphorylase, domain 3"/>
    <property type="match status" value="1"/>
</dbReference>
<dbReference type="InterPro" id="IPR008928">
    <property type="entry name" value="6-hairpin_glycosidase_sf"/>
</dbReference>
<dbReference type="InterPro" id="IPR012341">
    <property type="entry name" value="6hp_glycosidase-like_sf"/>
</dbReference>
<proteinExistence type="predicted"/>
<name>A0AAN6Z762_9PEZI</name>
<dbReference type="InterPro" id="IPR008979">
    <property type="entry name" value="Galactose-bd-like_sf"/>
</dbReference>
<dbReference type="Gene3D" id="2.60.120.260">
    <property type="entry name" value="Galactose-binding domain-like"/>
    <property type="match status" value="2"/>
</dbReference>
<keyword evidence="5" id="KW-1185">Reference proteome</keyword>
<feature type="domain" description="Alpha-L-rhamnosidase six-hairpin glycosidase" evidence="3">
    <location>
        <begin position="387"/>
        <end position="721"/>
    </location>
</feature>
<dbReference type="Pfam" id="PF08531">
    <property type="entry name" value="Bac_rhamnosid_N"/>
    <property type="match status" value="1"/>
</dbReference>
<feature type="region of interest" description="Disordered" evidence="1">
    <location>
        <begin position="301"/>
        <end position="321"/>
    </location>
</feature>
<evidence type="ECO:0000259" key="3">
    <source>
        <dbReference type="Pfam" id="PF17389"/>
    </source>
</evidence>
<dbReference type="GO" id="GO:0016787">
    <property type="term" value="F:hydrolase activity"/>
    <property type="evidence" value="ECO:0007669"/>
    <property type="project" value="UniProtKB-KW"/>
</dbReference>
<evidence type="ECO:0000313" key="4">
    <source>
        <dbReference type="EMBL" id="KAK4127118.1"/>
    </source>
</evidence>
<dbReference type="AlphaFoldDB" id="A0AAN6Z762"/>
<reference evidence="4" key="2">
    <citation type="submission" date="2023-05" db="EMBL/GenBank/DDBJ databases">
        <authorList>
            <consortium name="Lawrence Berkeley National Laboratory"/>
            <person name="Steindorff A."/>
            <person name="Hensen N."/>
            <person name="Bonometti L."/>
            <person name="Westerberg I."/>
            <person name="Brannstrom I.O."/>
            <person name="Guillou S."/>
            <person name="Cros-Aarteil S."/>
            <person name="Calhoun S."/>
            <person name="Haridas S."/>
            <person name="Kuo A."/>
            <person name="Mondo S."/>
            <person name="Pangilinan J."/>
            <person name="Riley R."/>
            <person name="Labutti K."/>
            <person name="Andreopoulos B."/>
            <person name="Lipzen A."/>
            <person name="Chen C."/>
            <person name="Yanf M."/>
            <person name="Daum C."/>
            <person name="Ng V."/>
            <person name="Clum A."/>
            <person name="Ohm R."/>
            <person name="Martin F."/>
            <person name="Silar P."/>
            <person name="Natvig D."/>
            <person name="Lalanne C."/>
            <person name="Gautier V."/>
            <person name="Ament-Velasquez S.L."/>
            <person name="Kruys A."/>
            <person name="Hutchinson M.I."/>
            <person name="Powell A.J."/>
            <person name="Barry K."/>
            <person name="Miller A.N."/>
            <person name="Grigoriev I.V."/>
            <person name="Debuchy R."/>
            <person name="Gladieux P."/>
            <person name="Thoren M.H."/>
            <person name="Johannesson H."/>
        </authorList>
    </citation>
    <scope>NUCLEOTIDE SEQUENCE</scope>
    <source>
        <strain evidence="4">CBS 731.68</strain>
    </source>
</reference>
<dbReference type="InterPro" id="IPR035396">
    <property type="entry name" value="Bac_rhamnosid6H"/>
</dbReference>
<dbReference type="EMBL" id="MU853224">
    <property type="protein sequence ID" value="KAK4127118.1"/>
    <property type="molecule type" value="Genomic_DNA"/>
</dbReference>
<keyword evidence="4" id="KW-0378">Hydrolase</keyword>